<protein>
    <recommendedName>
        <fullName evidence="3">Succinyl-diaminopimelate desuccinylase</fullName>
        <ecNumber evidence="3">3.5.1.18</ecNumber>
    </recommendedName>
</protein>
<dbReference type="NCBIfam" id="TIGR01900">
    <property type="entry name" value="dapE-gram_pos"/>
    <property type="match status" value="1"/>
</dbReference>
<dbReference type="Pfam" id="PF07687">
    <property type="entry name" value="M20_dimer"/>
    <property type="match status" value="1"/>
</dbReference>
<dbReference type="InterPro" id="IPR050072">
    <property type="entry name" value="Peptidase_M20A"/>
</dbReference>
<dbReference type="GO" id="GO:0008777">
    <property type="term" value="F:acetylornithine deacetylase activity"/>
    <property type="evidence" value="ECO:0007669"/>
    <property type="project" value="TreeGrafter"/>
</dbReference>
<dbReference type="InterPro" id="IPR036264">
    <property type="entry name" value="Bact_exopeptidase_dim_dom"/>
</dbReference>
<keyword evidence="2 5" id="KW-0378">Hydrolase</keyword>
<dbReference type="GO" id="GO:0046872">
    <property type="term" value="F:metal ion binding"/>
    <property type="evidence" value="ECO:0007669"/>
    <property type="project" value="UniProtKB-KW"/>
</dbReference>
<dbReference type="InterPro" id="IPR011650">
    <property type="entry name" value="Peptidase_M20_dimer"/>
</dbReference>
<dbReference type="AlphaFoldDB" id="A0A943TAC6"/>
<dbReference type="SUPFAM" id="SSF53187">
    <property type="entry name" value="Zn-dependent exopeptidases"/>
    <property type="match status" value="1"/>
</dbReference>
<dbReference type="InterPro" id="IPR002933">
    <property type="entry name" value="Peptidase_M20"/>
</dbReference>
<reference evidence="5" key="1">
    <citation type="submission" date="2021-02" db="EMBL/GenBank/DDBJ databases">
        <title>Infant gut strain persistence is associated with maternal origin, phylogeny, and functional potential including surface adhesion and iron acquisition.</title>
        <authorList>
            <person name="Lou Y.C."/>
        </authorList>
    </citation>
    <scope>NUCLEOTIDE SEQUENCE</scope>
    <source>
        <strain evidence="5">L1_008_092G1_dasL1_008_092G1_concoct_16</strain>
    </source>
</reference>
<dbReference type="SUPFAM" id="SSF55031">
    <property type="entry name" value="Bacterial exopeptidase dimerisation domain"/>
    <property type="match status" value="1"/>
</dbReference>
<evidence type="ECO:0000313" key="6">
    <source>
        <dbReference type="Proteomes" id="UP000739069"/>
    </source>
</evidence>
<organism evidence="5 6">
    <name type="scientific">Rothia mucilaginosa</name>
    <dbReference type="NCBI Taxonomy" id="43675"/>
    <lineage>
        <taxon>Bacteria</taxon>
        <taxon>Bacillati</taxon>
        <taxon>Actinomycetota</taxon>
        <taxon>Actinomycetes</taxon>
        <taxon>Micrococcales</taxon>
        <taxon>Micrococcaceae</taxon>
        <taxon>Rothia</taxon>
    </lineage>
</organism>
<evidence type="ECO:0000256" key="2">
    <source>
        <dbReference type="ARBA" id="ARBA00022801"/>
    </source>
</evidence>
<dbReference type="EMBL" id="JAGZXI010000003">
    <property type="protein sequence ID" value="MBS6634638.1"/>
    <property type="molecule type" value="Genomic_DNA"/>
</dbReference>
<accession>A0A943TAC6</accession>
<dbReference type="EC" id="3.5.1.18" evidence="3"/>
<name>A0A943TAC6_9MICC</name>
<feature type="domain" description="Peptidase M20 dimerisation" evidence="4">
    <location>
        <begin position="194"/>
        <end position="291"/>
    </location>
</feature>
<dbReference type="Proteomes" id="UP000739069">
    <property type="component" value="Unassembled WGS sequence"/>
</dbReference>
<dbReference type="Gene3D" id="3.40.630.10">
    <property type="entry name" value="Zn peptidases"/>
    <property type="match status" value="1"/>
</dbReference>
<evidence type="ECO:0000259" key="4">
    <source>
        <dbReference type="Pfam" id="PF07687"/>
    </source>
</evidence>
<comment type="caution">
    <text evidence="5">The sequence shown here is derived from an EMBL/GenBank/DDBJ whole genome shotgun (WGS) entry which is preliminary data.</text>
</comment>
<evidence type="ECO:0000256" key="1">
    <source>
        <dbReference type="ARBA" id="ARBA00022723"/>
    </source>
</evidence>
<gene>
    <name evidence="5" type="ORF">KH265_03085</name>
</gene>
<dbReference type="PANTHER" id="PTHR43808:SF31">
    <property type="entry name" value="N-ACETYL-L-CITRULLINE DEACETYLASE"/>
    <property type="match status" value="1"/>
</dbReference>
<dbReference type="Pfam" id="PF01546">
    <property type="entry name" value="Peptidase_M20"/>
    <property type="match status" value="1"/>
</dbReference>
<dbReference type="GO" id="GO:0009014">
    <property type="term" value="F:succinyl-diaminopimelate desuccinylase activity"/>
    <property type="evidence" value="ECO:0007669"/>
    <property type="project" value="UniProtKB-UniRule"/>
</dbReference>
<evidence type="ECO:0000313" key="5">
    <source>
        <dbReference type="EMBL" id="MBS6634638.1"/>
    </source>
</evidence>
<dbReference type="PANTHER" id="PTHR43808">
    <property type="entry name" value="ACETYLORNITHINE DEACETYLASE"/>
    <property type="match status" value="1"/>
</dbReference>
<dbReference type="GO" id="GO:0006526">
    <property type="term" value="P:L-arginine biosynthetic process"/>
    <property type="evidence" value="ECO:0007669"/>
    <property type="project" value="TreeGrafter"/>
</dbReference>
<dbReference type="Gene3D" id="3.30.70.360">
    <property type="match status" value="1"/>
</dbReference>
<dbReference type="GO" id="GO:0009089">
    <property type="term" value="P:lysine biosynthetic process via diaminopimelate"/>
    <property type="evidence" value="ECO:0007669"/>
    <property type="project" value="UniProtKB-UniRule"/>
</dbReference>
<proteinExistence type="predicted"/>
<dbReference type="RefSeq" id="WP_294499757.1">
    <property type="nucleotide sequence ID" value="NZ_JAGZXI010000003.1"/>
</dbReference>
<sequence length="386" mass="41616">MTVSPNHHAPLDLNVSMPELTRTLLDYESVSDHEKDLADAVYTALAAYPHLHLTRDGDAIIARTEFPPLPGEEGERTRIILAGHLDTVPLPTVEGSLGTVPATVREEDGEYVLYGRGATDMKGGVAVQLKLAAELTARDTDYNLTYIFYDHEEVASELSGLARLIRNHGELITDADFGVLLEPTNGTIEGGCNGTMRFFVRTRGLAAHSGRAWRGKNAIHALAPALAALASYEPKTIAVEGLDYREGLNAVQISGGVAGNVIPDAAAMHVNYRFAPDKTLDEAVAHVHEVFAGYELDFVDLSPAARPGLDTPLAASLIEAVGQEPQPKYGWTDVARLSEIGIPAVNFGPGDALLAHTDNEHVSFSQLTRCHADLRAWLLSDQDDED</sequence>
<keyword evidence="1" id="KW-0479">Metal-binding</keyword>
<dbReference type="InterPro" id="IPR010174">
    <property type="entry name" value="Succinyl-DAP_deSuclase_DapE"/>
</dbReference>
<evidence type="ECO:0000256" key="3">
    <source>
        <dbReference type="NCBIfam" id="TIGR01900"/>
    </source>
</evidence>